<protein>
    <submittedName>
        <fullName evidence="1">Uncharacterized protein</fullName>
    </submittedName>
</protein>
<accession>A0ACC2K912</accession>
<dbReference type="Proteomes" id="UP001234297">
    <property type="component" value="Chromosome 4"/>
</dbReference>
<dbReference type="EMBL" id="CM056812">
    <property type="protein sequence ID" value="KAJ8617523.1"/>
    <property type="molecule type" value="Genomic_DNA"/>
</dbReference>
<proteinExistence type="predicted"/>
<organism evidence="1 2">
    <name type="scientific">Persea americana</name>
    <name type="common">Avocado</name>
    <dbReference type="NCBI Taxonomy" id="3435"/>
    <lineage>
        <taxon>Eukaryota</taxon>
        <taxon>Viridiplantae</taxon>
        <taxon>Streptophyta</taxon>
        <taxon>Embryophyta</taxon>
        <taxon>Tracheophyta</taxon>
        <taxon>Spermatophyta</taxon>
        <taxon>Magnoliopsida</taxon>
        <taxon>Magnoliidae</taxon>
        <taxon>Laurales</taxon>
        <taxon>Lauraceae</taxon>
        <taxon>Persea</taxon>
    </lineage>
</organism>
<evidence type="ECO:0000313" key="2">
    <source>
        <dbReference type="Proteomes" id="UP001234297"/>
    </source>
</evidence>
<gene>
    <name evidence="1" type="ORF">MRB53_013709</name>
</gene>
<sequence length="275" mass="31948">MAVNYERKSAQPIVDWNNRAMNVVNAEEDEVNGCHRDEYLQWYRRITRNRIGRPLQRVHLDQDISTQQKVDRFLDWQLESFEKLEKMVDASQMNSFVKSMQRKVETFKKAWSSGFVSFNVENCINSTFDEEGKAVRCEKSITQQTDWITRWGLWIITRPAYINSYVPFFPFYHDPNSRQHTSKCSKQIPVNLSTPQTSSKDIIVLGGPGESSGQSRGGNKMGSIVGRMKANPRKATYIPVLKSPYYVLKNKREKVSRSNPKYCLSHAKRSCLEEF</sequence>
<keyword evidence="2" id="KW-1185">Reference proteome</keyword>
<comment type="caution">
    <text evidence="1">The sequence shown here is derived from an EMBL/GenBank/DDBJ whole genome shotgun (WGS) entry which is preliminary data.</text>
</comment>
<reference evidence="1 2" key="1">
    <citation type="journal article" date="2022" name="Hortic Res">
        <title>A haplotype resolved chromosomal level avocado genome allows analysis of novel avocado genes.</title>
        <authorList>
            <person name="Nath O."/>
            <person name="Fletcher S.J."/>
            <person name="Hayward A."/>
            <person name="Shaw L.M."/>
            <person name="Masouleh A.K."/>
            <person name="Furtado A."/>
            <person name="Henry R.J."/>
            <person name="Mitter N."/>
        </authorList>
    </citation>
    <scope>NUCLEOTIDE SEQUENCE [LARGE SCALE GENOMIC DNA]</scope>
    <source>
        <strain evidence="2">cv. Hass</strain>
    </source>
</reference>
<name>A0ACC2K912_PERAE</name>
<evidence type="ECO:0000313" key="1">
    <source>
        <dbReference type="EMBL" id="KAJ8617523.1"/>
    </source>
</evidence>